<dbReference type="GO" id="GO:0003677">
    <property type="term" value="F:DNA binding"/>
    <property type="evidence" value="ECO:0007669"/>
    <property type="project" value="InterPro"/>
</dbReference>
<dbReference type="Pfam" id="PF01797">
    <property type="entry name" value="Y1_Tnp"/>
    <property type="match status" value="1"/>
</dbReference>
<evidence type="ECO:0000313" key="3">
    <source>
        <dbReference type="Proteomes" id="UP000177042"/>
    </source>
</evidence>
<feature type="domain" description="Transposase IS200-like" evidence="1">
    <location>
        <begin position="11"/>
        <end position="159"/>
    </location>
</feature>
<dbReference type="SUPFAM" id="SSF143422">
    <property type="entry name" value="Transposase IS200-like"/>
    <property type="match status" value="1"/>
</dbReference>
<dbReference type="InterPro" id="IPR036515">
    <property type="entry name" value="Transposase_17_sf"/>
</dbReference>
<protein>
    <recommendedName>
        <fullName evidence="1">Transposase IS200-like domain-containing protein</fullName>
    </recommendedName>
</protein>
<gene>
    <name evidence="2" type="ORF">A3C26_04330</name>
</gene>
<name>A0A1F5JDN2_9BACT</name>
<dbReference type="EMBL" id="MFCX01000007">
    <property type="protein sequence ID" value="OGE26600.1"/>
    <property type="molecule type" value="Genomic_DNA"/>
</dbReference>
<dbReference type="InterPro" id="IPR002686">
    <property type="entry name" value="Transposase_17"/>
</dbReference>
<comment type="caution">
    <text evidence="2">The sequence shown here is derived from an EMBL/GenBank/DDBJ whole genome shotgun (WGS) entry which is preliminary data.</text>
</comment>
<reference evidence="2 3" key="1">
    <citation type="journal article" date="2016" name="Nat. Commun.">
        <title>Thousands of microbial genomes shed light on interconnected biogeochemical processes in an aquifer system.</title>
        <authorList>
            <person name="Anantharaman K."/>
            <person name="Brown C.T."/>
            <person name="Hug L.A."/>
            <person name="Sharon I."/>
            <person name="Castelle C.J."/>
            <person name="Probst A.J."/>
            <person name="Thomas B.C."/>
            <person name="Singh A."/>
            <person name="Wilkins M.J."/>
            <person name="Karaoz U."/>
            <person name="Brodie E.L."/>
            <person name="Williams K.H."/>
            <person name="Hubbard S.S."/>
            <person name="Banfield J.F."/>
        </authorList>
    </citation>
    <scope>NUCLEOTIDE SEQUENCE [LARGE SCALE GENOMIC DNA]</scope>
</reference>
<dbReference type="SMART" id="SM01321">
    <property type="entry name" value="Y1_Tnp"/>
    <property type="match status" value="1"/>
</dbReference>
<dbReference type="GO" id="GO:0006313">
    <property type="term" value="P:DNA transposition"/>
    <property type="evidence" value="ECO:0007669"/>
    <property type="project" value="InterPro"/>
</dbReference>
<organism evidence="2 3">
    <name type="scientific">Candidatus Daviesbacteria bacterium RIFCSPHIGHO2_02_FULL_39_12</name>
    <dbReference type="NCBI Taxonomy" id="1797770"/>
    <lineage>
        <taxon>Bacteria</taxon>
        <taxon>Candidatus Daviesiibacteriota</taxon>
    </lineage>
</organism>
<evidence type="ECO:0000259" key="1">
    <source>
        <dbReference type="SMART" id="SM01321"/>
    </source>
</evidence>
<dbReference type="Proteomes" id="UP000177042">
    <property type="component" value="Unassembled WGS sequence"/>
</dbReference>
<dbReference type="AlphaFoldDB" id="A0A1F5JDN2"/>
<dbReference type="Gene3D" id="3.30.70.1290">
    <property type="entry name" value="Transposase IS200-like"/>
    <property type="match status" value="1"/>
</dbReference>
<sequence>MPSRNSLKIYADGSYYHIYNRGVEKRIIFTDSQDYNVFLNYVAEYLLPKDEDKLKDQLSNPDLTYRDKDKIIRLLRMNNFYKEITLIAFCLMPNHFHLLIKQKTAGLIDKFMNSLGTRYTMYFNKKHKRVGPLYQDVYKAVMIKSDEQLLHLTSYIHRNPILKRLLQEDVLRVCLSQPSSLSEYLGNSQFSWVHPEEILAYFSKTNPYLSYEVFVKQEENFLLIQDKAIDFLAL</sequence>
<dbReference type="GO" id="GO:0004803">
    <property type="term" value="F:transposase activity"/>
    <property type="evidence" value="ECO:0007669"/>
    <property type="project" value="InterPro"/>
</dbReference>
<accession>A0A1F5JDN2</accession>
<dbReference type="PANTHER" id="PTHR34322:SF2">
    <property type="entry name" value="TRANSPOSASE IS200-LIKE DOMAIN-CONTAINING PROTEIN"/>
    <property type="match status" value="1"/>
</dbReference>
<dbReference type="PANTHER" id="PTHR34322">
    <property type="entry name" value="TRANSPOSASE, Y1_TNP DOMAIN-CONTAINING"/>
    <property type="match status" value="1"/>
</dbReference>
<proteinExistence type="predicted"/>
<evidence type="ECO:0000313" key="2">
    <source>
        <dbReference type="EMBL" id="OGE26600.1"/>
    </source>
</evidence>